<dbReference type="GO" id="GO:0000049">
    <property type="term" value="F:tRNA binding"/>
    <property type="evidence" value="ECO:0007669"/>
    <property type="project" value="TreeGrafter"/>
</dbReference>
<dbReference type="AlphaFoldDB" id="A0A3P3XFN4"/>
<sequence length="481" mass="54530">MSLNCEEIELILSEEPLEGMKIQNIFQPSYDAIVLELYGRGNRLFYLISIAHNACRIHPLTAPPAKNERPLRFMECLRSRIKGGTIIHAEQISKDRIIKIEITKADEKGSPAKLFLYARLWSGAGNVLLVSEEGIIIDALRRLPSRQEISGAAFALPAPRDAASQSAKPYTIRDLQGPGPFWQRIEHFYSEHTGQLSRDALIAQVREIFSRKYSSLENRLSALSAKQNEYQQAERFRQIGDILIGGYAIEMQGTKTFARALDFYENREILIEIEPSATPAQNAARYYEKYHKAKTGIDDIAAELERCRTSMSQLKTWLSKLEAEPDPIVIAQALRKGGAARTKEKMRFPCQHIEYKGWTILIGKSGKENDEILRHIARGSDLWLHARDYSGSYVFIRAIKNKSFPPEVIQTAARLAIYYSKARKNLGGDVHTTYVKNLRRAKDGPVGLVIPYLEKNIYISFTEAQIKDILDESLSGEEIEQ</sequence>
<dbReference type="InterPro" id="IPR008532">
    <property type="entry name" value="NFACT_RNA-bd"/>
</dbReference>
<dbReference type="EMBL" id="FWDM01000003">
    <property type="protein sequence ID" value="SLM10048.1"/>
    <property type="molecule type" value="Genomic_DNA"/>
</dbReference>
<evidence type="ECO:0000256" key="1">
    <source>
        <dbReference type="SAM" id="Coils"/>
    </source>
</evidence>
<evidence type="ECO:0000259" key="2">
    <source>
        <dbReference type="Pfam" id="PF05670"/>
    </source>
</evidence>
<proteinExistence type="predicted"/>
<organism evidence="3">
    <name type="scientific">uncultured spirochete</name>
    <dbReference type="NCBI Taxonomy" id="156406"/>
    <lineage>
        <taxon>Bacteria</taxon>
        <taxon>Pseudomonadati</taxon>
        <taxon>Spirochaetota</taxon>
        <taxon>Spirochaetia</taxon>
        <taxon>Spirochaetales</taxon>
        <taxon>environmental samples</taxon>
    </lineage>
</organism>
<dbReference type="InterPro" id="IPR051608">
    <property type="entry name" value="RQC_Subunit_NEMF"/>
</dbReference>
<dbReference type="Pfam" id="PF05833">
    <property type="entry name" value="NFACT_N"/>
    <property type="match status" value="2"/>
</dbReference>
<dbReference type="GO" id="GO:0072344">
    <property type="term" value="P:rescue of stalled ribosome"/>
    <property type="evidence" value="ECO:0007669"/>
    <property type="project" value="TreeGrafter"/>
</dbReference>
<feature type="coiled-coil region" evidence="1">
    <location>
        <begin position="206"/>
        <end position="233"/>
    </location>
</feature>
<keyword evidence="1" id="KW-0175">Coiled coil</keyword>
<dbReference type="GO" id="GO:1990112">
    <property type="term" value="C:RQC complex"/>
    <property type="evidence" value="ECO:0007669"/>
    <property type="project" value="TreeGrafter"/>
</dbReference>
<evidence type="ECO:0000313" key="3">
    <source>
        <dbReference type="EMBL" id="SLM10048.1"/>
    </source>
</evidence>
<feature type="domain" description="NFACT RNA-binding" evidence="2">
    <location>
        <begin position="355"/>
        <end position="443"/>
    </location>
</feature>
<dbReference type="PANTHER" id="PTHR15239:SF6">
    <property type="entry name" value="RIBOSOME QUALITY CONTROL COMPLEX SUBUNIT NEMF"/>
    <property type="match status" value="1"/>
</dbReference>
<dbReference type="Pfam" id="PF05670">
    <property type="entry name" value="NFACT-R_1"/>
    <property type="match status" value="1"/>
</dbReference>
<dbReference type="GO" id="GO:0043023">
    <property type="term" value="F:ribosomal large subunit binding"/>
    <property type="evidence" value="ECO:0007669"/>
    <property type="project" value="TreeGrafter"/>
</dbReference>
<reference evidence="3" key="1">
    <citation type="submission" date="2017-02" db="EMBL/GenBank/DDBJ databases">
        <authorList>
            <person name="Regsiter A."/>
            <person name="William W."/>
        </authorList>
    </citation>
    <scope>NUCLEOTIDE SEQUENCE</scope>
    <source>
        <strain evidence="3">Bib</strain>
    </source>
</reference>
<dbReference type="PANTHER" id="PTHR15239">
    <property type="entry name" value="NUCLEAR EXPORT MEDIATOR FACTOR NEMF"/>
    <property type="match status" value="1"/>
</dbReference>
<dbReference type="Gene3D" id="2.30.310.10">
    <property type="entry name" value="ibrinogen binding protein from staphylococcus aureus domain"/>
    <property type="match status" value="1"/>
</dbReference>
<accession>A0A3P3XFN4</accession>
<protein>
    <submittedName>
        <fullName evidence="3">Putative Fibronectin-binding A domain protein</fullName>
    </submittedName>
</protein>
<name>A0A3P3XFN4_9SPIR</name>
<gene>
    <name evidence="3" type="ORF">SPIROBIBN47_110018</name>
</gene>